<dbReference type="SUPFAM" id="SSF54695">
    <property type="entry name" value="POZ domain"/>
    <property type="match status" value="1"/>
</dbReference>
<dbReference type="PANTHER" id="PTHR24410:SF23">
    <property type="entry name" value="BTB DOMAIN-CONTAINING PROTEIN-RELATED"/>
    <property type="match status" value="1"/>
</dbReference>
<dbReference type="Pfam" id="PF00622">
    <property type="entry name" value="SPRY"/>
    <property type="match status" value="1"/>
</dbReference>
<dbReference type="InterPro" id="IPR011333">
    <property type="entry name" value="SKP1/BTB/POZ_sf"/>
</dbReference>
<accession>A0A015KLB9</accession>
<dbReference type="OrthoDB" id="6359816at2759"/>
<dbReference type="Gene3D" id="2.60.120.920">
    <property type="match status" value="1"/>
</dbReference>
<reference evidence="2 3" key="1">
    <citation type="submission" date="2014-02" db="EMBL/GenBank/DDBJ databases">
        <title>Single nucleus genome sequencing reveals high similarity among nuclei of an endomycorrhizal fungus.</title>
        <authorList>
            <person name="Lin K."/>
            <person name="Geurts R."/>
            <person name="Zhang Z."/>
            <person name="Limpens E."/>
            <person name="Saunders D.G."/>
            <person name="Mu D."/>
            <person name="Pang E."/>
            <person name="Cao H."/>
            <person name="Cha H."/>
            <person name="Lin T."/>
            <person name="Zhou Q."/>
            <person name="Shang Y."/>
            <person name="Li Y."/>
            <person name="Ivanov S."/>
            <person name="Sharma T."/>
            <person name="Velzen R.V."/>
            <person name="Ruijter N.D."/>
            <person name="Aanen D.K."/>
            <person name="Win J."/>
            <person name="Kamoun S."/>
            <person name="Bisseling T."/>
            <person name="Huang S."/>
        </authorList>
    </citation>
    <scope>NUCLEOTIDE SEQUENCE [LARGE SCALE GENOMIC DNA]</scope>
    <source>
        <strain evidence="3">DAOM197198w</strain>
    </source>
</reference>
<dbReference type="AlphaFoldDB" id="A0A015KLB9"/>
<keyword evidence="3" id="KW-1185">Reference proteome</keyword>
<comment type="caution">
    <text evidence="2">The sequence shown here is derived from an EMBL/GenBank/DDBJ whole genome shotgun (WGS) entry which is preliminary data.</text>
</comment>
<dbReference type="PROSITE" id="PS50097">
    <property type="entry name" value="BTB"/>
    <property type="match status" value="1"/>
</dbReference>
<organism evidence="2 3">
    <name type="scientific">Rhizophagus irregularis (strain DAOM 197198w)</name>
    <name type="common">Glomus intraradices</name>
    <dbReference type="NCBI Taxonomy" id="1432141"/>
    <lineage>
        <taxon>Eukaryota</taxon>
        <taxon>Fungi</taxon>
        <taxon>Fungi incertae sedis</taxon>
        <taxon>Mucoromycota</taxon>
        <taxon>Glomeromycotina</taxon>
        <taxon>Glomeromycetes</taxon>
        <taxon>Glomerales</taxon>
        <taxon>Glomeraceae</taxon>
        <taxon>Rhizophagus</taxon>
    </lineage>
</organism>
<evidence type="ECO:0000259" key="1">
    <source>
        <dbReference type="PROSITE" id="PS50097"/>
    </source>
</evidence>
<dbReference type="PANTHER" id="PTHR24410">
    <property type="entry name" value="HL07962P-RELATED"/>
    <property type="match status" value="1"/>
</dbReference>
<sequence>MTRGYSLEQDLKLLIDNEKCSDIEILCENEKKLYGSRAILAARSEVFDRLLYSGMKETQISFPKINSFVMNIILEYIYTGSINKESLNKNNIIETYYAADNFKLPSLQEFIMNIIKNADYLENYSPELLSKIMDIMSLSENNILLNLLVETVSIIPLDTIEPDRLSIKALRHLLSCTYKKEKPFATPEYEVFRYNAILAAKQVSNGAYETLMEQLPALDQIEDSNQVRNNSITGHQKVANELEPLAHFIDFSQIESQILSDIIEPLEITPSNMIVSVYRQIAKSNNLFPSGVRGISMYKFTESDYVWDESACGSIEDNGKVVHAPDGCGHLSVRAKMPLDYKGIFEWNVIIEKYCVDTWVGVCASENFDYEKRAGYQSTGWVLGSYGHFKNSNKGSNYCLQFRKDNTKITVHLNMYKKTCAFSIDGTKYKEISVKDLPSKLFPVVSISHPGRLRILPYQIIR</sequence>
<dbReference type="InterPro" id="IPR000210">
    <property type="entry name" value="BTB/POZ_dom"/>
</dbReference>
<dbReference type="InterPro" id="IPR051481">
    <property type="entry name" value="BTB-POZ/Galectin-3-binding"/>
</dbReference>
<dbReference type="Pfam" id="PF00651">
    <property type="entry name" value="BTB"/>
    <property type="match status" value="1"/>
</dbReference>
<dbReference type="EMBL" id="JEMT01017351">
    <property type="protein sequence ID" value="EXX68319.1"/>
    <property type="molecule type" value="Genomic_DNA"/>
</dbReference>
<name>A0A015KLB9_RHIIW</name>
<proteinExistence type="predicted"/>
<dbReference type="Gene3D" id="3.30.710.10">
    <property type="entry name" value="Potassium Channel Kv1.1, Chain A"/>
    <property type="match status" value="1"/>
</dbReference>
<dbReference type="InterPro" id="IPR043136">
    <property type="entry name" value="B30.2/SPRY_sf"/>
</dbReference>
<dbReference type="InterPro" id="IPR013320">
    <property type="entry name" value="ConA-like_dom_sf"/>
</dbReference>
<evidence type="ECO:0000313" key="3">
    <source>
        <dbReference type="Proteomes" id="UP000022910"/>
    </source>
</evidence>
<dbReference type="SMART" id="SM00225">
    <property type="entry name" value="BTB"/>
    <property type="match status" value="1"/>
</dbReference>
<dbReference type="SUPFAM" id="SSF49899">
    <property type="entry name" value="Concanavalin A-like lectins/glucanases"/>
    <property type="match status" value="1"/>
</dbReference>
<evidence type="ECO:0000313" key="2">
    <source>
        <dbReference type="EMBL" id="EXX68319.1"/>
    </source>
</evidence>
<feature type="domain" description="BTB" evidence="1">
    <location>
        <begin position="21"/>
        <end position="86"/>
    </location>
</feature>
<dbReference type="InterPro" id="IPR003877">
    <property type="entry name" value="SPRY_dom"/>
</dbReference>
<protein>
    <recommendedName>
        <fullName evidence="1">BTB domain-containing protein</fullName>
    </recommendedName>
</protein>
<dbReference type="HOGENOM" id="CLU_027011_1_0_1"/>
<gene>
    <name evidence="2" type="ORF">RirG_106240</name>
</gene>
<dbReference type="Proteomes" id="UP000022910">
    <property type="component" value="Unassembled WGS sequence"/>
</dbReference>